<dbReference type="OrthoDB" id="3267661at2759"/>
<dbReference type="RefSeq" id="XP_043041652.1">
    <property type="nucleotide sequence ID" value="XM_043185886.1"/>
</dbReference>
<dbReference type="AlphaFoldDB" id="A0A9P7VX31"/>
<comment type="caution">
    <text evidence="1">The sequence shown here is derived from an EMBL/GenBank/DDBJ whole genome shotgun (WGS) entry which is preliminary data.</text>
</comment>
<reference evidence="1" key="1">
    <citation type="submission" date="2020-11" db="EMBL/GenBank/DDBJ databases">
        <title>Adaptations for nitrogen fixation in a non-lichenized fungal sporocarp promotes dispersal by wood-feeding termites.</title>
        <authorList>
            <consortium name="DOE Joint Genome Institute"/>
            <person name="Koch R.A."/>
            <person name="Yoon G."/>
            <person name="Arayal U."/>
            <person name="Lail K."/>
            <person name="Amirebrahimi M."/>
            <person name="Labutti K."/>
            <person name="Lipzen A."/>
            <person name="Riley R."/>
            <person name="Barry K."/>
            <person name="Henrissat B."/>
            <person name="Grigoriev I.V."/>
            <person name="Herr J.R."/>
            <person name="Aime M.C."/>
        </authorList>
    </citation>
    <scope>NUCLEOTIDE SEQUENCE</scope>
    <source>
        <strain evidence="1">MCA 3950</strain>
    </source>
</reference>
<keyword evidence="2" id="KW-1185">Reference proteome</keyword>
<protein>
    <submittedName>
        <fullName evidence="1">Uncharacterized protein</fullName>
    </submittedName>
</protein>
<accession>A0A9P7VX31</accession>
<organism evidence="1 2">
    <name type="scientific">Guyanagaster necrorhizus</name>
    <dbReference type="NCBI Taxonomy" id="856835"/>
    <lineage>
        <taxon>Eukaryota</taxon>
        <taxon>Fungi</taxon>
        <taxon>Dikarya</taxon>
        <taxon>Basidiomycota</taxon>
        <taxon>Agaricomycotina</taxon>
        <taxon>Agaricomycetes</taxon>
        <taxon>Agaricomycetidae</taxon>
        <taxon>Agaricales</taxon>
        <taxon>Marasmiineae</taxon>
        <taxon>Physalacriaceae</taxon>
        <taxon>Guyanagaster</taxon>
    </lineage>
</organism>
<dbReference type="GeneID" id="66108183"/>
<name>A0A9P7VX31_9AGAR</name>
<proteinExistence type="predicted"/>
<dbReference type="EMBL" id="MU250530">
    <property type="protein sequence ID" value="KAG7448152.1"/>
    <property type="molecule type" value="Genomic_DNA"/>
</dbReference>
<dbReference type="Proteomes" id="UP000812287">
    <property type="component" value="Unassembled WGS sequence"/>
</dbReference>
<evidence type="ECO:0000313" key="1">
    <source>
        <dbReference type="EMBL" id="KAG7448152.1"/>
    </source>
</evidence>
<gene>
    <name evidence="1" type="ORF">BT62DRAFT_930241</name>
</gene>
<sequence length="87" mass="10203">MSAVTPTVLPRDPRFPHLLPSVPRIRPMPLRRNVGYEYRDLQRELEELVRTYSGCVRVSHYNRGLDQDAARGETRGAYAFRCRRFVL</sequence>
<evidence type="ECO:0000313" key="2">
    <source>
        <dbReference type="Proteomes" id="UP000812287"/>
    </source>
</evidence>